<reference evidence="4" key="4">
    <citation type="submission" date="2022-04" db="EMBL/GenBank/DDBJ databases">
        <authorList>
            <person name="Komine T."/>
            <person name="Fukano H."/>
            <person name="Wada S."/>
        </authorList>
    </citation>
    <scope>NUCLEOTIDE SEQUENCE</scope>
    <source>
        <strain evidence="4">NJB18185</strain>
    </source>
</reference>
<keyword evidence="4" id="KW-0012">Acyltransferase</keyword>
<dbReference type="InterPro" id="IPR002656">
    <property type="entry name" value="Acyl_transf_3_dom"/>
</dbReference>
<accession>A0AA37UPN4</accession>
<feature type="transmembrane region" description="Helical" evidence="1">
    <location>
        <begin position="341"/>
        <end position="360"/>
    </location>
</feature>
<reference evidence="4" key="3">
    <citation type="journal article" date="2022" name="Microbiol. Resour. Announc.">
        <title>Draft Genome Sequences of Eight Mycobacterium montefiorense Strains Isolated from Salamanders in Captivity.</title>
        <authorList>
            <person name="Komine T."/>
            <person name="Ihara H."/>
            <person name="Fukano H."/>
            <person name="Hoshino Y."/>
            <person name="Kurata O."/>
            <person name="Wada S."/>
        </authorList>
    </citation>
    <scope>NUCLEOTIDE SEQUENCE</scope>
    <source>
        <strain evidence="4">NJB18185</strain>
    </source>
</reference>
<feature type="transmembrane region" description="Helical" evidence="1">
    <location>
        <begin position="190"/>
        <end position="210"/>
    </location>
</feature>
<dbReference type="EMBL" id="BFCH01000018">
    <property type="protein sequence ID" value="GBG39202.1"/>
    <property type="molecule type" value="Genomic_DNA"/>
</dbReference>
<evidence type="ECO:0000256" key="1">
    <source>
        <dbReference type="SAM" id="Phobius"/>
    </source>
</evidence>
<comment type="caution">
    <text evidence="4">The sequence shown here is derived from an EMBL/GenBank/DDBJ whole genome shotgun (WGS) entry which is preliminary data.</text>
</comment>
<reference evidence="5" key="2">
    <citation type="submission" date="2018-04" db="EMBL/GenBank/DDBJ databases">
        <title>Draft genome sequence of Mycobacterium montefiorense isolated from Japanese black salamander.</title>
        <authorList>
            <person name="Fukano H."/>
            <person name="Yoshida M."/>
            <person name="Shimizu A."/>
            <person name="Iwao H."/>
            <person name="Kurata O."/>
            <person name="Katayama Y."/>
            <person name="Omatsu T."/>
            <person name="Mizutani T."/>
            <person name="Wada S."/>
            <person name="Hoshino Y."/>
        </authorList>
    </citation>
    <scope>NUCLEOTIDE SEQUENCE [LARGE SCALE GENOMIC DNA]</scope>
    <source>
        <strain evidence="5">BS</strain>
    </source>
</reference>
<feature type="transmembrane region" description="Helical" evidence="1">
    <location>
        <begin position="222"/>
        <end position="240"/>
    </location>
</feature>
<dbReference type="EMBL" id="BQYH01000005">
    <property type="protein sequence ID" value="GKU71455.1"/>
    <property type="molecule type" value="Genomic_DNA"/>
</dbReference>
<dbReference type="GO" id="GO:0016747">
    <property type="term" value="F:acyltransferase activity, transferring groups other than amino-acyl groups"/>
    <property type="evidence" value="ECO:0007669"/>
    <property type="project" value="InterPro"/>
</dbReference>
<keyword evidence="4" id="KW-0808">Transferase</keyword>
<dbReference type="RefSeq" id="WP_108923960.1">
    <property type="nucleotide sequence ID" value="NZ_BFCH01000018.1"/>
</dbReference>
<protein>
    <submittedName>
        <fullName evidence="4">Acyltransferase</fullName>
    </submittedName>
</protein>
<feature type="transmembrane region" description="Helical" evidence="1">
    <location>
        <begin position="301"/>
        <end position="321"/>
    </location>
</feature>
<evidence type="ECO:0000259" key="2">
    <source>
        <dbReference type="Pfam" id="PF01757"/>
    </source>
</evidence>
<keyword evidence="1" id="KW-1133">Transmembrane helix</keyword>
<evidence type="ECO:0000313" key="3">
    <source>
        <dbReference type="EMBL" id="GBG39202.1"/>
    </source>
</evidence>
<feature type="transmembrane region" description="Helical" evidence="1">
    <location>
        <begin position="58"/>
        <end position="81"/>
    </location>
</feature>
<dbReference type="Proteomes" id="UP001139505">
    <property type="component" value="Unassembled WGS sequence"/>
</dbReference>
<name>A0AA37UPN4_9MYCO</name>
<feature type="transmembrane region" description="Helical" evidence="1">
    <location>
        <begin position="17"/>
        <end position="38"/>
    </location>
</feature>
<proteinExistence type="predicted"/>
<gene>
    <name evidence="3" type="ORF">MmonteBS_35740</name>
    <name evidence="4" type="ORF">NJB18185_12310</name>
</gene>
<feature type="transmembrane region" description="Helical" evidence="1">
    <location>
        <begin position="260"/>
        <end position="280"/>
    </location>
</feature>
<keyword evidence="1" id="KW-0812">Transmembrane</keyword>
<organism evidence="4 6">
    <name type="scientific">Mycobacterium montefiorense</name>
    <dbReference type="NCBI Taxonomy" id="154654"/>
    <lineage>
        <taxon>Bacteria</taxon>
        <taxon>Bacillati</taxon>
        <taxon>Actinomycetota</taxon>
        <taxon>Actinomycetes</taxon>
        <taxon>Mycobacteriales</taxon>
        <taxon>Mycobacteriaceae</taxon>
        <taxon>Mycobacterium</taxon>
        <taxon>Mycobacterium simiae complex</taxon>
    </lineage>
</organism>
<feature type="domain" description="Acyltransferase 3" evidence="2">
    <location>
        <begin position="13"/>
        <end position="356"/>
    </location>
</feature>
<feature type="transmembrane region" description="Helical" evidence="1">
    <location>
        <begin position="132"/>
        <end position="152"/>
    </location>
</feature>
<reference evidence="3" key="1">
    <citation type="journal article" date="2018" name="Genome Announc.">
        <title>Draft Genome Sequence of Mycobacterium montefiorense Isolated from Japanese Black Salamander (Hynobius nigrescens).</title>
        <authorList>
            <person name="Fukano H."/>
            <person name="Yoshida M."/>
            <person name="Shimizu A."/>
            <person name="Iwao H."/>
            <person name="Katayama Y."/>
            <person name="Omatsu T."/>
            <person name="Mizutani T."/>
            <person name="Kurata O."/>
            <person name="Wada S."/>
            <person name="Hoshino Y."/>
        </authorList>
    </citation>
    <scope>NUCLEOTIDE SEQUENCE</scope>
    <source>
        <strain evidence="3">BS</strain>
    </source>
</reference>
<feature type="transmembrane region" description="Helical" evidence="1">
    <location>
        <begin position="381"/>
        <end position="402"/>
    </location>
</feature>
<keyword evidence="5" id="KW-1185">Reference proteome</keyword>
<evidence type="ECO:0000313" key="4">
    <source>
        <dbReference type="EMBL" id="GKU71455.1"/>
    </source>
</evidence>
<dbReference type="Pfam" id="PF01757">
    <property type="entry name" value="Acyl_transf_3"/>
    <property type="match status" value="1"/>
</dbReference>
<dbReference type="AlphaFoldDB" id="A0AA37UPN4"/>
<dbReference type="Proteomes" id="UP000245060">
    <property type="component" value="Unassembled WGS sequence"/>
</dbReference>
<keyword evidence="1" id="KW-0472">Membrane</keyword>
<evidence type="ECO:0000313" key="6">
    <source>
        <dbReference type="Proteomes" id="UP001139505"/>
    </source>
</evidence>
<sequence length="442" mass="47781">MDHANTARPARNLAVDYYRASGVILIVLGHWLAGSVTYDDGHFGRQNPLVDMPWTQWLTWPLQAVPTFFLAAGYASAVSWAHRRDTNAESRQSWLRHRLARVLGPTAAYAVVVSAGVLVLGALHVGSSTMEYAGWAVAMHLWFLVVYVLVVSLTPIAIATQRRWGLWVPAALAFGVVVVDVATQGAHVPYLGWVNYLLCWGVLYQLGIAWQEGLLAGRRPALLAAASALTLAVLIWLKIYPISMIGVPGQTVDNTTPPDVALLAFGGAQTGLAMTLAPALNRALRSGPLQRMLSVANNNVMALYLWHMIPVVLVAIIGYPAGWLPQPAEGTIDWWLARLEWVAILSLVTVIELALLWWGRRIFASPLPMLGTPLAERWTEPIMLLGVVMAAYGLGFVAAGGFAPDGRFPWVTAVVFVAGVVLVALRPTQVSARSADPAPTTG</sequence>
<evidence type="ECO:0000313" key="5">
    <source>
        <dbReference type="Proteomes" id="UP000245060"/>
    </source>
</evidence>
<feature type="transmembrane region" description="Helical" evidence="1">
    <location>
        <begin position="164"/>
        <end position="184"/>
    </location>
</feature>
<feature type="transmembrane region" description="Helical" evidence="1">
    <location>
        <begin position="408"/>
        <end position="425"/>
    </location>
</feature>
<feature type="transmembrane region" description="Helical" evidence="1">
    <location>
        <begin position="102"/>
        <end position="126"/>
    </location>
</feature>